<keyword evidence="4 7" id="KW-0812">Transmembrane</keyword>
<feature type="transmembrane region" description="Helical" evidence="7">
    <location>
        <begin position="12"/>
        <end position="33"/>
    </location>
</feature>
<keyword evidence="3" id="KW-1003">Cell membrane</keyword>
<dbReference type="PANTHER" id="PTHR43163:SF6">
    <property type="entry name" value="DIPEPTIDE TRANSPORT SYSTEM PERMEASE PROTEIN DPPB-RELATED"/>
    <property type="match status" value="1"/>
</dbReference>
<evidence type="ECO:0000313" key="9">
    <source>
        <dbReference type="EMBL" id="SEN52010.1"/>
    </source>
</evidence>
<evidence type="ECO:0000256" key="4">
    <source>
        <dbReference type="ARBA" id="ARBA00022692"/>
    </source>
</evidence>
<dbReference type="PANTHER" id="PTHR43163">
    <property type="entry name" value="DIPEPTIDE TRANSPORT SYSTEM PERMEASE PROTEIN DPPB-RELATED"/>
    <property type="match status" value="1"/>
</dbReference>
<dbReference type="SUPFAM" id="SSF161098">
    <property type="entry name" value="MetI-like"/>
    <property type="match status" value="1"/>
</dbReference>
<evidence type="ECO:0000259" key="8">
    <source>
        <dbReference type="PROSITE" id="PS50928"/>
    </source>
</evidence>
<dbReference type="Pfam" id="PF19300">
    <property type="entry name" value="BPD_transp_1_N"/>
    <property type="match status" value="1"/>
</dbReference>
<feature type="transmembrane region" description="Helical" evidence="7">
    <location>
        <begin position="119"/>
        <end position="140"/>
    </location>
</feature>
<feature type="domain" description="ABC transmembrane type-1" evidence="8">
    <location>
        <begin position="113"/>
        <end position="322"/>
    </location>
</feature>
<evidence type="ECO:0000256" key="6">
    <source>
        <dbReference type="ARBA" id="ARBA00023136"/>
    </source>
</evidence>
<keyword evidence="10" id="KW-1185">Reference proteome</keyword>
<evidence type="ECO:0000313" key="10">
    <source>
        <dbReference type="Proteomes" id="UP000181951"/>
    </source>
</evidence>
<dbReference type="Gene3D" id="1.10.3720.10">
    <property type="entry name" value="MetI-like"/>
    <property type="match status" value="1"/>
</dbReference>
<dbReference type="GO" id="GO:0055085">
    <property type="term" value="P:transmembrane transport"/>
    <property type="evidence" value="ECO:0007669"/>
    <property type="project" value="InterPro"/>
</dbReference>
<keyword evidence="5 7" id="KW-1133">Transmembrane helix</keyword>
<reference evidence="9 10" key="1">
    <citation type="submission" date="2016-10" db="EMBL/GenBank/DDBJ databases">
        <authorList>
            <person name="de Groot N.N."/>
        </authorList>
    </citation>
    <scope>NUCLEOTIDE SEQUENCE [LARGE SCALE GENOMIC DNA]</scope>
    <source>
        <strain evidence="9 10">CGMCC 4.2026</strain>
    </source>
</reference>
<evidence type="ECO:0000256" key="7">
    <source>
        <dbReference type="RuleBase" id="RU363032"/>
    </source>
</evidence>
<evidence type="ECO:0000256" key="1">
    <source>
        <dbReference type="ARBA" id="ARBA00004651"/>
    </source>
</evidence>
<feature type="transmembrane region" description="Helical" evidence="7">
    <location>
        <begin position="257"/>
        <end position="279"/>
    </location>
</feature>
<gene>
    <name evidence="9" type="ORF">SAMN05216267_1006100</name>
</gene>
<evidence type="ECO:0000256" key="2">
    <source>
        <dbReference type="ARBA" id="ARBA00022448"/>
    </source>
</evidence>
<dbReference type="InterPro" id="IPR000515">
    <property type="entry name" value="MetI-like"/>
</dbReference>
<dbReference type="STRING" id="310780.SAMN05216267_1006100"/>
<dbReference type="CDD" id="cd06261">
    <property type="entry name" value="TM_PBP2"/>
    <property type="match status" value="1"/>
</dbReference>
<keyword evidence="2 7" id="KW-0813">Transport</keyword>
<name>A0A1H8H7K2_9ACTN</name>
<dbReference type="EMBL" id="FODD01000006">
    <property type="protein sequence ID" value="SEN52010.1"/>
    <property type="molecule type" value="Genomic_DNA"/>
</dbReference>
<feature type="transmembrane region" description="Helical" evidence="7">
    <location>
        <begin position="195"/>
        <end position="212"/>
    </location>
</feature>
<feature type="transmembrane region" description="Helical" evidence="7">
    <location>
        <begin position="299"/>
        <end position="325"/>
    </location>
</feature>
<accession>A0A1H8H7K2</accession>
<comment type="subcellular location">
    <subcellularLocation>
        <location evidence="1 7">Cell membrane</location>
        <topology evidence="1 7">Multi-pass membrane protein</topology>
    </subcellularLocation>
</comment>
<dbReference type="AlphaFoldDB" id="A0A1H8H7K2"/>
<sequence length="332" mass="35421">MNGLPAFLVRRVLQAVLVLLVLAAVLYAVFYLAPGDAARLACGPKCSPAQVAQIRGQMGLGDPVYLQFWHFLQGIVTGHTYSTGTGSLHCPAPCLGQSYRTGELVTHLIGEKLPATASLALGAMVLWLVIGVGTGLVSALRRGGITERLLTGFTLVGVATPVFITGILLLLVFCSWLQWLPYPTYVPITDDPQQWAWNLLLPWLALALVEAAKYARLTRSSMLETLAEDHIRTFRAYGVGEGAVVRRHALRGALTPVIALSALDLGTMFGGALLTETLFGIPGLGQQLVQSVQMKDLPVVVGIVLVMGLAVVVANAVADVLYAFADRRVVLA</sequence>
<dbReference type="Pfam" id="PF00528">
    <property type="entry name" value="BPD_transp_1"/>
    <property type="match status" value="1"/>
</dbReference>
<organism evidence="9 10">
    <name type="scientific">Actinacidiphila rubida</name>
    <dbReference type="NCBI Taxonomy" id="310780"/>
    <lineage>
        <taxon>Bacteria</taxon>
        <taxon>Bacillati</taxon>
        <taxon>Actinomycetota</taxon>
        <taxon>Actinomycetes</taxon>
        <taxon>Kitasatosporales</taxon>
        <taxon>Streptomycetaceae</taxon>
        <taxon>Actinacidiphila</taxon>
    </lineage>
</organism>
<comment type="similarity">
    <text evidence="7">Belongs to the binding-protein-dependent transport system permease family.</text>
</comment>
<evidence type="ECO:0000256" key="3">
    <source>
        <dbReference type="ARBA" id="ARBA00022475"/>
    </source>
</evidence>
<evidence type="ECO:0000256" key="5">
    <source>
        <dbReference type="ARBA" id="ARBA00022989"/>
    </source>
</evidence>
<dbReference type="Proteomes" id="UP000181951">
    <property type="component" value="Unassembled WGS sequence"/>
</dbReference>
<dbReference type="PROSITE" id="PS50928">
    <property type="entry name" value="ABC_TM1"/>
    <property type="match status" value="1"/>
</dbReference>
<dbReference type="GO" id="GO:0005886">
    <property type="term" value="C:plasma membrane"/>
    <property type="evidence" value="ECO:0007669"/>
    <property type="project" value="UniProtKB-SubCell"/>
</dbReference>
<protein>
    <submittedName>
        <fullName evidence="9">Peptide/nickel transport system permease protein</fullName>
    </submittedName>
</protein>
<dbReference type="InterPro" id="IPR035906">
    <property type="entry name" value="MetI-like_sf"/>
</dbReference>
<dbReference type="InterPro" id="IPR045621">
    <property type="entry name" value="BPD_transp_1_N"/>
</dbReference>
<feature type="transmembrane region" description="Helical" evidence="7">
    <location>
        <begin position="152"/>
        <end position="179"/>
    </location>
</feature>
<keyword evidence="6 7" id="KW-0472">Membrane</keyword>
<proteinExistence type="inferred from homology"/>